<dbReference type="Proteomes" id="UP001150569">
    <property type="component" value="Unassembled WGS sequence"/>
</dbReference>
<organism evidence="4 5">
    <name type="scientific">Tieghemiomyces parasiticus</name>
    <dbReference type="NCBI Taxonomy" id="78921"/>
    <lineage>
        <taxon>Eukaryota</taxon>
        <taxon>Fungi</taxon>
        <taxon>Fungi incertae sedis</taxon>
        <taxon>Zoopagomycota</taxon>
        <taxon>Kickxellomycotina</taxon>
        <taxon>Dimargaritomycetes</taxon>
        <taxon>Dimargaritales</taxon>
        <taxon>Dimargaritaceae</taxon>
        <taxon>Tieghemiomyces</taxon>
    </lineage>
</organism>
<comment type="caution">
    <text evidence="4">The sequence shown here is derived from an EMBL/GenBank/DDBJ whole genome shotgun (WGS) entry which is preliminary data.</text>
</comment>
<dbReference type="GO" id="GO:0051082">
    <property type="term" value="F:unfolded protein binding"/>
    <property type="evidence" value="ECO:0007669"/>
    <property type="project" value="TreeGrafter"/>
</dbReference>
<dbReference type="InterPro" id="IPR007009">
    <property type="entry name" value="Shq1_C"/>
</dbReference>
<dbReference type="InterPro" id="IPR007052">
    <property type="entry name" value="CS_dom"/>
</dbReference>
<dbReference type="OrthoDB" id="73639at2759"/>
<sequence>MITPRFRVTQDDTSVEVVIEVPHLRAQDIDLHVQDFQLRFYARPYFLRLTFPGRLVEDDQSKARYQVDEGELVLKVSKVVPGEHFSDLDLLSKLLATQDELKQSMTTAAGASGAIPKGPLIQVLDTPVNDPGDLAGTEDALEEAEDGDETFDWEIPQTVPESGDAALSSVPNTSLTGTAYNYGFNNAYRHFFTHVQEVGNEVNVLHAPETTTAIDRHREQQAAEDAKFDPEYYLAEYFADSTEDGTYTLRLAALDYETQWEQCYSQIRRQARKALRATAAISSMAVAEAASEFPALDPTEALSASLDTLAIQPAFPSALPLAKTAAHPNDEAATPKPTETRVQVTESLPDLITQFSDAEQALMRALPRKEYLLDASIYTPRLYLGLVDLVFAYSYDLRTNQGDTSVESAWTVGALSALCSALDLPMIHPVDPSSPTGASSTGIASPLHMAVIGCFRRALAYPLHRHWDVCVRVLHDTILLFKLGQRAILKVLLALKDLFDHHDTYYVYSKIWLDDYCVWLQRHADPKAIQALARELEGLTISKSELGWELETLEERGYVTTASEYSDSSEDEASSESSDDDATSEDSDVEDAGEDSGQGSGRDEAITVSAVG</sequence>
<dbReference type="PANTHER" id="PTHR12967">
    <property type="entry name" value="PROTEIN SHQ1 HOMOLOG"/>
    <property type="match status" value="1"/>
</dbReference>
<feature type="compositionally biased region" description="Acidic residues" evidence="2">
    <location>
        <begin position="567"/>
        <end position="594"/>
    </location>
</feature>
<accession>A0A9W8DN28</accession>
<evidence type="ECO:0000259" key="3">
    <source>
        <dbReference type="PROSITE" id="PS51203"/>
    </source>
</evidence>
<dbReference type="SUPFAM" id="SSF49764">
    <property type="entry name" value="HSP20-like chaperones"/>
    <property type="match status" value="1"/>
</dbReference>
<evidence type="ECO:0000313" key="4">
    <source>
        <dbReference type="EMBL" id="KAJ1917331.1"/>
    </source>
</evidence>
<dbReference type="InterPro" id="IPR048696">
    <property type="entry name" value="SHQ1-like_CS"/>
</dbReference>
<dbReference type="CDD" id="cd00298">
    <property type="entry name" value="ACD_sHsps_p23-like"/>
    <property type="match status" value="1"/>
</dbReference>
<reference evidence="4" key="1">
    <citation type="submission" date="2022-07" db="EMBL/GenBank/DDBJ databases">
        <title>Phylogenomic reconstructions and comparative analyses of Kickxellomycotina fungi.</title>
        <authorList>
            <person name="Reynolds N.K."/>
            <person name="Stajich J.E."/>
            <person name="Barry K."/>
            <person name="Grigoriev I.V."/>
            <person name="Crous P."/>
            <person name="Smith M.E."/>
        </authorList>
    </citation>
    <scope>NUCLEOTIDE SEQUENCE</scope>
    <source>
        <strain evidence="4">RSA 861</strain>
    </source>
</reference>
<dbReference type="Pfam" id="PF21413">
    <property type="entry name" value="SHQ1-like_CS"/>
    <property type="match status" value="1"/>
</dbReference>
<dbReference type="InterPro" id="IPR039742">
    <property type="entry name" value="Shq1"/>
</dbReference>
<feature type="region of interest" description="Disordered" evidence="2">
    <location>
        <begin position="561"/>
        <end position="612"/>
    </location>
</feature>
<dbReference type="GO" id="GO:0005654">
    <property type="term" value="C:nucleoplasm"/>
    <property type="evidence" value="ECO:0007669"/>
    <property type="project" value="TreeGrafter"/>
</dbReference>
<proteinExistence type="inferred from homology"/>
<keyword evidence="5" id="KW-1185">Reference proteome</keyword>
<evidence type="ECO:0000256" key="2">
    <source>
        <dbReference type="SAM" id="MobiDB-lite"/>
    </source>
</evidence>
<dbReference type="PANTHER" id="PTHR12967:SF0">
    <property type="entry name" value="PROTEIN SHQ1 HOMOLOG"/>
    <property type="match status" value="1"/>
</dbReference>
<feature type="domain" description="CS" evidence="3">
    <location>
        <begin position="1"/>
        <end position="89"/>
    </location>
</feature>
<name>A0A9W8DN28_9FUNG</name>
<dbReference type="EMBL" id="JANBPT010000546">
    <property type="protein sequence ID" value="KAJ1917331.1"/>
    <property type="molecule type" value="Genomic_DNA"/>
</dbReference>
<dbReference type="GO" id="GO:0000493">
    <property type="term" value="P:box H/ACA snoRNP assembly"/>
    <property type="evidence" value="ECO:0007669"/>
    <property type="project" value="InterPro"/>
</dbReference>
<evidence type="ECO:0000313" key="5">
    <source>
        <dbReference type="Proteomes" id="UP001150569"/>
    </source>
</evidence>
<dbReference type="InterPro" id="IPR008978">
    <property type="entry name" value="HSP20-like_chaperone"/>
</dbReference>
<evidence type="ECO:0000256" key="1">
    <source>
        <dbReference type="ARBA" id="ARBA00005607"/>
    </source>
</evidence>
<dbReference type="Gene3D" id="2.60.40.790">
    <property type="match status" value="1"/>
</dbReference>
<dbReference type="GO" id="GO:0005737">
    <property type="term" value="C:cytoplasm"/>
    <property type="evidence" value="ECO:0007669"/>
    <property type="project" value="TreeGrafter"/>
</dbReference>
<protein>
    <recommendedName>
        <fullName evidence="3">CS domain-containing protein</fullName>
    </recommendedName>
</protein>
<gene>
    <name evidence="4" type="ORF">IWQ60_007813</name>
</gene>
<dbReference type="PROSITE" id="PS51203">
    <property type="entry name" value="CS"/>
    <property type="match status" value="1"/>
</dbReference>
<comment type="similarity">
    <text evidence="1">Belongs to the SHQ1 family.</text>
</comment>
<dbReference type="Pfam" id="PF04925">
    <property type="entry name" value="SHQ1"/>
    <property type="match status" value="1"/>
</dbReference>
<dbReference type="AlphaFoldDB" id="A0A9W8DN28"/>